<evidence type="ECO:0000313" key="1">
    <source>
        <dbReference type="EMBL" id="KAI4817372.1"/>
    </source>
</evidence>
<organism evidence="1 2">
    <name type="scientific">Chaenocephalus aceratus</name>
    <name type="common">Blackfin icefish</name>
    <name type="synonym">Chaenichthys aceratus</name>
    <dbReference type="NCBI Taxonomy" id="36190"/>
    <lineage>
        <taxon>Eukaryota</taxon>
        <taxon>Metazoa</taxon>
        <taxon>Chordata</taxon>
        <taxon>Craniata</taxon>
        <taxon>Vertebrata</taxon>
        <taxon>Euteleostomi</taxon>
        <taxon>Actinopterygii</taxon>
        <taxon>Neopterygii</taxon>
        <taxon>Teleostei</taxon>
        <taxon>Neoteleostei</taxon>
        <taxon>Acanthomorphata</taxon>
        <taxon>Eupercaria</taxon>
        <taxon>Perciformes</taxon>
        <taxon>Notothenioidei</taxon>
        <taxon>Channichthyidae</taxon>
        <taxon>Chaenocephalus</taxon>
    </lineage>
</organism>
<sequence>MLVNYERELNLCLVPSTTTRSLAVKRRLKASPAFLSDDLMGVNSLPGYFCTVIRIYVDLCASVHQETLLPCKLYYSLFPLEVVKAGYEGTRCALLSPLDGQPVRSIHYFSRKGFNESSWTGTLSSLSEMELCSHYLTKNMSEEAHQRLKDFSERFRGVFK</sequence>
<reference evidence="1" key="1">
    <citation type="submission" date="2022-05" db="EMBL/GenBank/DDBJ databases">
        <title>Chromosome-level genome of Chaenocephalus aceratus.</title>
        <authorList>
            <person name="Park H."/>
        </authorList>
    </citation>
    <scope>NUCLEOTIDE SEQUENCE</scope>
    <source>
        <strain evidence="1">KU_202001</strain>
    </source>
</reference>
<protein>
    <submittedName>
        <fullName evidence="1">Uncharacterized protein</fullName>
    </submittedName>
</protein>
<proteinExistence type="predicted"/>
<dbReference type="EMBL" id="CM043795">
    <property type="protein sequence ID" value="KAI4817372.1"/>
    <property type="molecule type" value="Genomic_DNA"/>
</dbReference>
<accession>A0ACB9WVH6</accession>
<dbReference type="Proteomes" id="UP001057452">
    <property type="component" value="Chromosome 11"/>
</dbReference>
<name>A0ACB9WVH6_CHAAC</name>
<keyword evidence="2" id="KW-1185">Reference proteome</keyword>
<evidence type="ECO:0000313" key="2">
    <source>
        <dbReference type="Proteomes" id="UP001057452"/>
    </source>
</evidence>
<comment type="caution">
    <text evidence="1">The sequence shown here is derived from an EMBL/GenBank/DDBJ whole genome shotgun (WGS) entry which is preliminary data.</text>
</comment>
<gene>
    <name evidence="1" type="ORF">KUCAC02_010773</name>
</gene>